<reference evidence="2" key="1">
    <citation type="submission" date="2020-02" db="EMBL/GenBank/DDBJ databases">
        <authorList>
            <person name="Shen X.-R."/>
            <person name="Zhang Y.-X."/>
        </authorList>
    </citation>
    <scope>NUCLEOTIDE SEQUENCE</scope>
    <source>
        <strain evidence="2">SYP-B3998</strain>
    </source>
</reference>
<sequence length="583" mass="65684">MWRYIFILAISIMAVIFGDPLRTAHAEEQRIEVILDGERIIFPENPALIDGSVFVPMRTLFEKLGYSVEWFPKAQMITAKKDGKTLIMGIDSPNAYWNFDQVIPLPLPPRLIDGSTYVPLRFVGEVSGKHVKWDTASKTVIIQKVTAETLRETLIDTIKPDVYEEHGVLPYRSLALDFDTDRHLVTFTIELNDGRLKSSSSEELTQPFAQHISLAQKRLPETAMSLYSKASKWANEVHIRVVYENQLVQQYSVTGSDQLNEPEMFVVEADGVGQIALKYVDEEGRLQSLSPPTGVDLNAESKVASTVATHLKAIREGDASLYLNTISATSDQKAAKVNADYLHAHPIDVTLENLAFLYMTDRMAIVSVSEQYRIGSQPRKRETDYVLVRTTDGDWKMEGNDSPGSRISWDSEISKDGYEPGPFTKEDMNEVRKLLEARLSAMNAEDVGGYKATIDPASPYSGAMGSGVGSVRLFKETELQYQLFPEDLTFIGTKSTPINILINTDNVQLYYVMGHVLYSKKPSDTSHFRSQHLFILYALSKKNGRFYVWETLEYGVRYAGMYPLETAVRLMDPNFNPLKNPKP</sequence>
<dbReference type="Pfam" id="PF07833">
    <property type="entry name" value="Cu_amine_oxidN1"/>
    <property type="match status" value="1"/>
</dbReference>
<name>A0A6G4A0S6_9BACL</name>
<dbReference type="AlphaFoldDB" id="A0A6G4A0S6"/>
<proteinExistence type="predicted"/>
<gene>
    <name evidence="2" type="ORF">GK047_18015</name>
</gene>
<protein>
    <submittedName>
        <fullName evidence="2">Copper amine oxidase N-terminal domain-containing protein</fullName>
    </submittedName>
</protein>
<evidence type="ECO:0000259" key="1">
    <source>
        <dbReference type="Pfam" id="PF07833"/>
    </source>
</evidence>
<dbReference type="InterPro" id="IPR036582">
    <property type="entry name" value="Mao_N_sf"/>
</dbReference>
<organism evidence="2">
    <name type="scientific">Paenibacillus sp. SYP-B3998</name>
    <dbReference type="NCBI Taxonomy" id="2678564"/>
    <lineage>
        <taxon>Bacteria</taxon>
        <taxon>Bacillati</taxon>
        <taxon>Bacillota</taxon>
        <taxon>Bacilli</taxon>
        <taxon>Bacillales</taxon>
        <taxon>Paenibacillaceae</taxon>
        <taxon>Paenibacillus</taxon>
    </lineage>
</organism>
<dbReference type="RefSeq" id="WP_163949746.1">
    <property type="nucleotide sequence ID" value="NZ_JAAIKC010000007.1"/>
</dbReference>
<comment type="caution">
    <text evidence="2">The sequence shown here is derived from an EMBL/GenBank/DDBJ whole genome shotgun (WGS) entry which is preliminary data.</text>
</comment>
<feature type="domain" description="Copper amine oxidase-like N-terminal" evidence="1">
    <location>
        <begin position="35"/>
        <end position="142"/>
    </location>
</feature>
<dbReference type="Gene3D" id="3.30.457.10">
    <property type="entry name" value="Copper amine oxidase-like, N-terminal domain"/>
    <property type="match status" value="1"/>
</dbReference>
<evidence type="ECO:0000313" key="2">
    <source>
        <dbReference type="EMBL" id="NEW07898.1"/>
    </source>
</evidence>
<dbReference type="SUPFAM" id="SSF55383">
    <property type="entry name" value="Copper amine oxidase, domain N"/>
    <property type="match status" value="1"/>
</dbReference>
<accession>A0A6G4A0S6</accession>
<dbReference type="InterPro" id="IPR012854">
    <property type="entry name" value="Cu_amine_oxidase-like_N"/>
</dbReference>
<dbReference type="EMBL" id="JAAIKC010000007">
    <property type="protein sequence ID" value="NEW07898.1"/>
    <property type="molecule type" value="Genomic_DNA"/>
</dbReference>